<feature type="domain" description="ELP1 three-helical bundle" evidence="11">
    <location>
        <begin position="1087"/>
        <end position="1262"/>
    </location>
</feature>
<evidence type="ECO:0000256" key="1">
    <source>
        <dbReference type="ARBA" id="ARBA00005043"/>
    </source>
</evidence>
<dbReference type="GO" id="GO:0000049">
    <property type="term" value="F:tRNA binding"/>
    <property type="evidence" value="ECO:0007669"/>
    <property type="project" value="TreeGrafter"/>
</dbReference>
<accession>A0A8H3F7C6</accession>
<dbReference type="SUPFAM" id="SSF82171">
    <property type="entry name" value="DPP6 N-terminal domain-like"/>
    <property type="match status" value="1"/>
</dbReference>
<dbReference type="GO" id="GO:0002926">
    <property type="term" value="P:tRNA wobble base 5-methoxycarbonylmethyl-2-thiouridinylation"/>
    <property type="evidence" value="ECO:0007669"/>
    <property type="project" value="TreeGrafter"/>
</dbReference>
<dbReference type="Pfam" id="PF04762">
    <property type="entry name" value="Beta-prop_ELP1_1st"/>
    <property type="match status" value="1"/>
</dbReference>
<comment type="caution">
    <text evidence="12">The sequence shown here is derived from an EMBL/GenBank/DDBJ whole genome shotgun (WGS) entry which is preliminary data.</text>
</comment>
<feature type="domain" description="ELP1 first N-terminal beta-propeller" evidence="7">
    <location>
        <begin position="40"/>
        <end position="409"/>
    </location>
</feature>
<dbReference type="Pfam" id="PF23925">
    <property type="entry name" value="A-sol_ELP1"/>
    <property type="match status" value="1"/>
</dbReference>
<dbReference type="Pfam" id="PF23797">
    <property type="entry name" value="Beta-prop_ELP1_2nd"/>
    <property type="match status" value="2"/>
</dbReference>
<protein>
    <recommendedName>
        <fullName evidence="5">Elongator complex protein 1</fullName>
    </recommendedName>
</protein>
<evidence type="ECO:0000256" key="2">
    <source>
        <dbReference type="ARBA" id="ARBA00006086"/>
    </source>
</evidence>
<gene>
    <name evidence="12" type="ORF">HETSPECPRED_004340</name>
</gene>
<evidence type="ECO:0000256" key="6">
    <source>
        <dbReference type="SAM" id="MobiDB-lite"/>
    </source>
</evidence>
<proteinExistence type="inferred from homology"/>
<evidence type="ECO:0000259" key="9">
    <source>
        <dbReference type="Pfam" id="PF23878"/>
    </source>
</evidence>
<dbReference type="UniPathway" id="UPA00988"/>
<keyword evidence="3 5" id="KW-0963">Cytoplasm</keyword>
<evidence type="ECO:0000259" key="10">
    <source>
        <dbReference type="Pfam" id="PF23925"/>
    </source>
</evidence>
<keyword evidence="5" id="KW-0539">Nucleus</keyword>
<evidence type="ECO:0000256" key="3">
    <source>
        <dbReference type="ARBA" id="ARBA00022490"/>
    </source>
</evidence>
<feature type="compositionally biased region" description="Low complexity" evidence="6">
    <location>
        <begin position="1170"/>
        <end position="1181"/>
    </location>
</feature>
<dbReference type="GO" id="GO:0033588">
    <property type="term" value="C:elongator holoenzyme complex"/>
    <property type="evidence" value="ECO:0007669"/>
    <property type="project" value="InterPro"/>
</dbReference>
<dbReference type="InterPro" id="IPR056166">
    <property type="entry name" value="TPR_ELP1"/>
</dbReference>
<dbReference type="InterPro" id="IPR006849">
    <property type="entry name" value="Elp1"/>
</dbReference>
<evidence type="ECO:0000256" key="5">
    <source>
        <dbReference type="PIRNR" id="PIRNR017233"/>
    </source>
</evidence>
<feature type="domain" description="ELP1 TPR" evidence="9">
    <location>
        <begin position="919"/>
        <end position="1078"/>
    </location>
</feature>
<feature type="domain" description="ELP1 N-terminal second beta-propeller" evidence="8">
    <location>
        <begin position="594"/>
        <end position="679"/>
    </location>
</feature>
<organism evidence="12 13">
    <name type="scientific">Heterodermia speciosa</name>
    <dbReference type="NCBI Taxonomy" id="116794"/>
    <lineage>
        <taxon>Eukaryota</taxon>
        <taxon>Fungi</taxon>
        <taxon>Dikarya</taxon>
        <taxon>Ascomycota</taxon>
        <taxon>Pezizomycotina</taxon>
        <taxon>Lecanoromycetes</taxon>
        <taxon>OSLEUM clade</taxon>
        <taxon>Lecanoromycetidae</taxon>
        <taxon>Caliciales</taxon>
        <taxon>Physciaceae</taxon>
        <taxon>Heterodermia</taxon>
    </lineage>
</organism>
<dbReference type="InterPro" id="IPR056167">
    <property type="entry name" value="A-sol_ELP1"/>
</dbReference>
<evidence type="ECO:0000259" key="11">
    <source>
        <dbReference type="Pfam" id="PF23936"/>
    </source>
</evidence>
<feature type="domain" description="ELP1 N-terminal second beta-propeller" evidence="8">
    <location>
        <begin position="448"/>
        <end position="571"/>
    </location>
</feature>
<dbReference type="PANTHER" id="PTHR12747">
    <property type="entry name" value="ELONGATOR COMPLEX PROTEIN 1"/>
    <property type="match status" value="1"/>
</dbReference>
<keyword evidence="4" id="KW-0819">tRNA processing</keyword>
<comment type="subcellular location">
    <subcellularLocation>
        <location evidence="5">Cytoplasm</location>
    </subcellularLocation>
    <subcellularLocation>
        <location evidence="5">Nucleus</location>
    </subcellularLocation>
</comment>
<evidence type="ECO:0000313" key="12">
    <source>
        <dbReference type="EMBL" id="CAF9920711.1"/>
    </source>
</evidence>
<evidence type="ECO:0000313" key="13">
    <source>
        <dbReference type="Proteomes" id="UP000664521"/>
    </source>
</evidence>
<evidence type="ECO:0000256" key="4">
    <source>
        <dbReference type="ARBA" id="ARBA00022694"/>
    </source>
</evidence>
<dbReference type="OrthoDB" id="40048at2759"/>
<dbReference type="Pfam" id="PF23878">
    <property type="entry name" value="TPR_ELP1"/>
    <property type="match status" value="1"/>
</dbReference>
<reference evidence="12" key="1">
    <citation type="submission" date="2021-03" db="EMBL/GenBank/DDBJ databases">
        <authorList>
            <person name="Tagirdzhanova G."/>
        </authorList>
    </citation>
    <scope>NUCLEOTIDE SEQUENCE</scope>
</reference>
<dbReference type="EMBL" id="CAJPDS010000026">
    <property type="protein sequence ID" value="CAF9920711.1"/>
    <property type="molecule type" value="Genomic_DNA"/>
</dbReference>
<dbReference type="InterPro" id="IPR056164">
    <property type="entry name" value="Beta-prop_ELP1_1st"/>
</dbReference>
<feature type="domain" description="ELP1 alpha-solenoid" evidence="10">
    <location>
        <begin position="703"/>
        <end position="910"/>
    </location>
</feature>
<feature type="region of interest" description="Disordered" evidence="6">
    <location>
        <begin position="1168"/>
        <end position="1200"/>
    </location>
</feature>
<name>A0A8H3F7C6_9LECA</name>
<dbReference type="Pfam" id="PF23936">
    <property type="entry name" value="HB_ELP1"/>
    <property type="match status" value="1"/>
</dbReference>
<dbReference type="InterPro" id="IPR056169">
    <property type="entry name" value="HB_ELP1"/>
</dbReference>
<dbReference type="InterPro" id="IPR056165">
    <property type="entry name" value="Beta-prop_ELP1_2nd"/>
</dbReference>
<evidence type="ECO:0000259" key="7">
    <source>
        <dbReference type="Pfam" id="PF04762"/>
    </source>
</evidence>
<dbReference type="PANTHER" id="PTHR12747:SF0">
    <property type="entry name" value="ELONGATOR COMPLEX PROTEIN 1"/>
    <property type="match status" value="1"/>
</dbReference>
<comment type="pathway">
    <text evidence="1">tRNA modification; 5-methoxycarbonylmethyl-2-thiouridine-tRNA biosynthesis.</text>
</comment>
<comment type="similarity">
    <text evidence="2 5">Belongs to the ELP1/IKA1 family.</text>
</comment>
<evidence type="ECO:0000259" key="8">
    <source>
        <dbReference type="Pfam" id="PF23797"/>
    </source>
</evidence>
<dbReference type="GO" id="GO:0005634">
    <property type="term" value="C:nucleus"/>
    <property type="evidence" value="ECO:0007669"/>
    <property type="project" value="UniProtKB-SubCell"/>
</dbReference>
<keyword evidence="13" id="KW-1185">Reference proteome</keyword>
<dbReference type="Proteomes" id="UP000664521">
    <property type="component" value="Unassembled WGS sequence"/>
</dbReference>
<comment type="function">
    <text evidence="5">Component of the elongator complex which is required for multiple tRNA modifications, including mcm5U (5-methoxycarbonylmethyl uridine), mcm5s2U (5-methoxycarbonylmethyl-2-thiouridine), and ncm5U (5-carbamoylmethyl uridine). The elongator complex catalyzes formation of carboxymethyluridine in the wobble base at position 34 in tRNAs.</text>
</comment>
<dbReference type="GO" id="GO:0005829">
    <property type="term" value="C:cytosol"/>
    <property type="evidence" value="ECO:0007669"/>
    <property type="project" value="TreeGrafter"/>
</dbReference>
<sequence>MQGVKRLLGTIDPQDQSSILSCIQIRTYLSGSSVDDDEKMRNLRNVYRSLAETGQGLRSTACAWDADTDDLICAFGPTQDDVRISLERWKDSHESGLLDEKLPARFETIASWDAPCPSPDLQCDEILSLRYFSECSTICLVLAGGDLVVVREEPSAGEEKIEIVGSVDAGISAASWSPDEKLLAIVTKADTLLYMTRDFENINDEIFTTDDLKLSKHVSLGWGKAETQFKGKGAKALRDPTMPETVDEGVLSDYDIRNTTISWRGDGAYVAINSIVSNKRRIIRVYSRDGGLDSVTEPVDGLTGALSWRPSGNLIASVQRFAERIDVVFFERNGLRHGQFPLRLPTANLDDWASHISLMWNLDSSVLAVCFLDRVQLWTMGNYHYYLKQEVFQAEGNPWMSSSPLVWHHERALCFAMGTTGGFQKLGYQSVTAIGTTSPPHDYGIVAVIDGMTLKLTPMRIANVPPPMALYEIDLCNNALDVAVSIKDGVTMLVVMHQHELSMYEIVMTEKSQKPPELKWVASISSNSDKPVMNQHVSFDRAGKVLVCQNSAEESTILILDDGGEMQKLTDRSIQKRMKLTDSAIEMRVDDGLVQSSETSSAPAIKFSLTSNGHLFADERRLALNCTSFLVTPAHLIFSTSRHLLKFVHMASVQNLEVPPDAPEVDERCRSIERGAKLVTVMPSIFALVLQMPRGNLETIYPRALVLVGIRGSISAKKYKRAFLVCRKQRVDLNILHDHAPVDFISDVELFVDQVKKVEHIDLFLSQLREEDVSKTMYKDTLRQEEQAEVKNISPMSSRKPDESSSKVNRICNAFLDVLRTRASTNLQNIITAHVCKAPPDLDAGLSEIGRLREEDQEKAETVTEHICFLTDPNRLYDNALGLYDLELTLLVAQQTQKDPREYLPFLQGLEDMSVLRRQFAIDDYLGRYTKALQHLYDLKTIVELKAYTVKHELYPQALELHRYEPESLSEIMHLYALHLQENAKYEDAGIAFEYLKEYSAASEAYSLAHLWKQSLFCASLSAMGQSQTQALARTLAEDRVEAKDFSSAAVIHLDYLSDIVAAVRFYCKAYDFTEAMRVISLHNRTDLLHSVLDVGLTECMAKMTELLSDCKNQLNAQVPRIHELREKKAKNPLAFFEGDMPDGVDIPDNVSLAPTDASTVGASLFTRYTNHTGTEGTNETRQTSKNKRREERKRARGKKGSVYEEEYLINSVKRLVERVNSVGEDVSRLILGLMRRGMRERAVAVEAGMAEVVKICKSSTGQIFNTGKVEQRGKQDAESDIRRPTGADGVLFDSIEGDQIPEAPEVMDFARLSLLRG</sequence>
<dbReference type="PIRSF" id="PIRSF017233">
    <property type="entry name" value="IKAP"/>
    <property type="match status" value="1"/>
</dbReference>